<keyword evidence="2" id="KW-1185">Reference proteome</keyword>
<dbReference type="Proteomes" id="UP000054018">
    <property type="component" value="Unassembled WGS sequence"/>
</dbReference>
<protein>
    <submittedName>
        <fullName evidence="1">Uncharacterized protein</fullName>
    </submittedName>
</protein>
<dbReference type="EMBL" id="KN833722">
    <property type="protein sequence ID" value="KIK23865.1"/>
    <property type="molecule type" value="Genomic_DNA"/>
</dbReference>
<evidence type="ECO:0000313" key="1">
    <source>
        <dbReference type="EMBL" id="KIK23865.1"/>
    </source>
</evidence>
<name>A0A0C9YG22_9AGAM</name>
<reference evidence="1 2" key="1">
    <citation type="submission" date="2014-04" db="EMBL/GenBank/DDBJ databases">
        <authorList>
            <consortium name="DOE Joint Genome Institute"/>
            <person name="Kuo A."/>
            <person name="Kohler A."/>
            <person name="Costa M.D."/>
            <person name="Nagy L.G."/>
            <person name="Floudas D."/>
            <person name="Copeland A."/>
            <person name="Barry K.W."/>
            <person name="Cichocki N."/>
            <person name="Veneault-Fourrey C."/>
            <person name="LaButti K."/>
            <person name="Lindquist E.A."/>
            <person name="Lipzen A."/>
            <person name="Lundell T."/>
            <person name="Morin E."/>
            <person name="Murat C."/>
            <person name="Sun H."/>
            <person name="Tunlid A."/>
            <person name="Henrissat B."/>
            <person name="Grigoriev I.V."/>
            <person name="Hibbett D.S."/>
            <person name="Martin F."/>
            <person name="Nordberg H.P."/>
            <person name="Cantor M.N."/>
            <person name="Hua S.X."/>
        </authorList>
    </citation>
    <scope>NUCLEOTIDE SEQUENCE [LARGE SCALE GENOMIC DNA]</scope>
    <source>
        <strain evidence="1 2">441</strain>
    </source>
</reference>
<dbReference type="AlphaFoldDB" id="A0A0C9YG22"/>
<evidence type="ECO:0000313" key="2">
    <source>
        <dbReference type="Proteomes" id="UP000054018"/>
    </source>
</evidence>
<reference evidence="2" key="2">
    <citation type="submission" date="2015-01" db="EMBL/GenBank/DDBJ databases">
        <title>Evolutionary Origins and Diversification of the Mycorrhizal Mutualists.</title>
        <authorList>
            <consortium name="DOE Joint Genome Institute"/>
            <consortium name="Mycorrhizal Genomics Consortium"/>
            <person name="Kohler A."/>
            <person name="Kuo A."/>
            <person name="Nagy L.G."/>
            <person name="Floudas D."/>
            <person name="Copeland A."/>
            <person name="Barry K.W."/>
            <person name="Cichocki N."/>
            <person name="Veneault-Fourrey C."/>
            <person name="LaButti K."/>
            <person name="Lindquist E.A."/>
            <person name="Lipzen A."/>
            <person name="Lundell T."/>
            <person name="Morin E."/>
            <person name="Murat C."/>
            <person name="Riley R."/>
            <person name="Ohm R."/>
            <person name="Sun H."/>
            <person name="Tunlid A."/>
            <person name="Henrissat B."/>
            <person name="Grigoriev I.V."/>
            <person name="Hibbett D.S."/>
            <person name="Martin F."/>
        </authorList>
    </citation>
    <scope>NUCLEOTIDE SEQUENCE [LARGE SCALE GENOMIC DNA]</scope>
    <source>
        <strain evidence="2">441</strain>
    </source>
</reference>
<gene>
    <name evidence="1" type="ORF">PISMIDRAFT_678873</name>
</gene>
<proteinExistence type="predicted"/>
<organism evidence="1 2">
    <name type="scientific">Pisolithus microcarpus 441</name>
    <dbReference type="NCBI Taxonomy" id="765257"/>
    <lineage>
        <taxon>Eukaryota</taxon>
        <taxon>Fungi</taxon>
        <taxon>Dikarya</taxon>
        <taxon>Basidiomycota</taxon>
        <taxon>Agaricomycotina</taxon>
        <taxon>Agaricomycetes</taxon>
        <taxon>Agaricomycetidae</taxon>
        <taxon>Boletales</taxon>
        <taxon>Sclerodermatineae</taxon>
        <taxon>Pisolithaceae</taxon>
        <taxon>Pisolithus</taxon>
    </lineage>
</organism>
<dbReference type="HOGENOM" id="CLU_2832147_0_0_1"/>
<accession>A0A0C9YG22</accession>
<sequence>MISECGNPNDGQDENQLNHLPPFRIFILRGHEMVCNMIHESNTWRNLQPSVLRITNHHKLAYTEFS</sequence>